<dbReference type="PANTHER" id="PTHR33164">
    <property type="entry name" value="TRANSCRIPTIONAL REGULATOR, MARR FAMILY"/>
    <property type="match status" value="1"/>
</dbReference>
<organism evidence="2 3">
    <name type="scientific">Nocardioides panaciterrulae</name>
    <dbReference type="NCBI Taxonomy" id="661492"/>
    <lineage>
        <taxon>Bacteria</taxon>
        <taxon>Bacillati</taxon>
        <taxon>Actinomycetota</taxon>
        <taxon>Actinomycetes</taxon>
        <taxon>Propionibacteriales</taxon>
        <taxon>Nocardioidaceae</taxon>
        <taxon>Nocardioides</taxon>
    </lineage>
</organism>
<proteinExistence type="predicted"/>
<evidence type="ECO:0000313" key="3">
    <source>
        <dbReference type="Proteomes" id="UP000535511"/>
    </source>
</evidence>
<dbReference type="InterPro" id="IPR036390">
    <property type="entry name" value="WH_DNA-bd_sf"/>
</dbReference>
<gene>
    <name evidence="2" type="ORF">BJZ21_002679</name>
</gene>
<dbReference type="PANTHER" id="PTHR33164:SF99">
    <property type="entry name" value="MARR FAMILY REGULATORY PROTEIN"/>
    <property type="match status" value="1"/>
</dbReference>
<dbReference type="PRINTS" id="PR00598">
    <property type="entry name" value="HTHMARR"/>
</dbReference>
<dbReference type="GO" id="GO:0003677">
    <property type="term" value="F:DNA binding"/>
    <property type="evidence" value="ECO:0007669"/>
    <property type="project" value="UniProtKB-KW"/>
</dbReference>
<dbReference type="SMART" id="SM00347">
    <property type="entry name" value="HTH_MARR"/>
    <property type="match status" value="1"/>
</dbReference>
<dbReference type="GO" id="GO:0006950">
    <property type="term" value="P:response to stress"/>
    <property type="evidence" value="ECO:0007669"/>
    <property type="project" value="TreeGrafter"/>
</dbReference>
<dbReference type="PROSITE" id="PS50995">
    <property type="entry name" value="HTH_MARR_2"/>
    <property type="match status" value="1"/>
</dbReference>
<protein>
    <submittedName>
        <fullName evidence="2">DNA-binding MarR family transcriptional regulator</fullName>
    </submittedName>
</protein>
<feature type="domain" description="HTH marR-type" evidence="1">
    <location>
        <begin position="1"/>
        <end position="150"/>
    </location>
</feature>
<dbReference type="InterPro" id="IPR036388">
    <property type="entry name" value="WH-like_DNA-bd_sf"/>
</dbReference>
<comment type="caution">
    <text evidence="2">The sequence shown here is derived from an EMBL/GenBank/DDBJ whole genome shotgun (WGS) entry which is preliminary data.</text>
</comment>
<dbReference type="Pfam" id="PF12802">
    <property type="entry name" value="MarR_2"/>
    <property type="match status" value="1"/>
</dbReference>
<evidence type="ECO:0000313" key="2">
    <source>
        <dbReference type="EMBL" id="NYD42596.1"/>
    </source>
</evidence>
<dbReference type="InterPro" id="IPR000835">
    <property type="entry name" value="HTH_MarR-typ"/>
</dbReference>
<accession>A0A7Y9E7F5</accession>
<dbReference type="SUPFAM" id="SSF46785">
    <property type="entry name" value="Winged helix' DNA-binding domain"/>
    <property type="match status" value="1"/>
</dbReference>
<dbReference type="EMBL" id="JACCBG010000001">
    <property type="protein sequence ID" value="NYD42596.1"/>
    <property type="molecule type" value="Genomic_DNA"/>
</dbReference>
<reference evidence="2 3" key="1">
    <citation type="submission" date="2020-07" db="EMBL/GenBank/DDBJ databases">
        <title>Sequencing the genomes of 1000 actinobacteria strains.</title>
        <authorList>
            <person name="Klenk H.-P."/>
        </authorList>
    </citation>
    <scope>NUCLEOTIDE SEQUENCE [LARGE SCALE GENOMIC DNA]</scope>
    <source>
        <strain evidence="2 3">DSM 21350</strain>
    </source>
</reference>
<evidence type="ECO:0000259" key="1">
    <source>
        <dbReference type="PROSITE" id="PS50995"/>
    </source>
</evidence>
<keyword evidence="2" id="KW-0238">DNA-binding</keyword>
<dbReference type="RefSeq" id="WP_179664221.1">
    <property type="nucleotide sequence ID" value="NZ_JACCBG010000001.1"/>
</dbReference>
<dbReference type="InterPro" id="IPR039422">
    <property type="entry name" value="MarR/SlyA-like"/>
</dbReference>
<dbReference type="Proteomes" id="UP000535511">
    <property type="component" value="Unassembled WGS sequence"/>
</dbReference>
<dbReference type="Gene3D" id="1.10.10.10">
    <property type="entry name" value="Winged helix-like DNA-binding domain superfamily/Winged helix DNA-binding domain"/>
    <property type="match status" value="1"/>
</dbReference>
<keyword evidence="3" id="KW-1185">Reference proteome</keyword>
<name>A0A7Y9E7F5_9ACTN</name>
<sequence length="162" mass="18288">MTGSPDTRWLDEGQQRSWRGLVLGTTLLFDRLDDELRRTFDLSMTEYEILVRLSEREGRQMRMAQLADALAHSRSRVTHTVSRMEKAGLVERCTSQEDGRGVVARMTDAGWDLLVRAAPVHVRGVREHLVDLVGSDDLAAVGRVMNTVADHLVPAHPEMEIR</sequence>
<dbReference type="GO" id="GO:0003700">
    <property type="term" value="F:DNA-binding transcription factor activity"/>
    <property type="evidence" value="ECO:0007669"/>
    <property type="project" value="InterPro"/>
</dbReference>
<dbReference type="AlphaFoldDB" id="A0A7Y9E7F5"/>